<evidence type="ECO:0000256" key="3">
    <source>
        <dbReference type="ARBA" id="ARBA00023125"/>
    </source>
</evidence>
<dbReference type="Pfam" id="PF00356">
    <property type="entry name" value="LacI"/>
    <property type="match status" value="1"/>
</dbReference>
<dbReference type="Proteomes" id="UP001467690">
    <property type="component" value="Unassembled WGS sequence"/>
</dbReference>
<proteinExistence type="predicted"/>
<dbReference type="EMBL" id="JBELOE010000281">
    <property type="protein sequence ID" value="MER2494058.1"/>
    <property type="molecule type" value="Genomic_DNA"/>
</dbReference>
<dbReference type="InterPro" id="IPR028082">
    <property type="entry name" value="Peripla_BP_I"/>
</dbReference>
<dbReference type="InterPro" id="IPR000843">
    <property type="entry name" value="HTH_LacI"/>
</dbReference>
<dbReference type="PROSITE" id="PS00356">
    <property type="entry name" value="HTH_LACI_1"/>
    <property type="match status" value="1"/>
</dbReference>
<protein>
    <submittedName>
        <fullName evidence="6">LacI family DNA-binding transcriptional regulator</fullName>
    </submittedName>
</protein>
<dbReference type="PROSITE" id="PS50932">
    <property type="entry name" value="HTH_LACI_2"/>
    <property type="match status" value="1"/>
</dbReference>
<dbReference type="Gene3D" id="3.40.50.2300">
    <property type="match status" value="2"/>
</dbReference>
<evidence type="ECO:0000256" key="1">
    <source>
        <dbReference type="ARBA" id="ARBA00022491"/>
    </source>
</evidence>
<dbReference type="SUPFAM" id="SSF47413">
    <property type="entry name" value="lambda repressor-like DNA-binding domains"/>
    <property type="match status" value="1"/>
</dbReference>
<dbReference type="RefSeq" id="WP_143870288.1">
    <property type="nucleotide sequence ID" value="NZ_CP041660.1"/>
</dbReference>
<sequence length="342" mass="38688">MNKKVRLIDVATKAGVSKSTASQFLNGRFDFMSLETRLRIQKAVEELNYVPNNIARSLKTNKTRTLGVIVRDISSNYTGQAIRGMDDYCKNHGYDLIIYNTDFDPKTEESAIKALCLLNVDGIVIASCGTNASLIEETSRNTVPVIQFQLEHEDCDTSVVVADYKRASCEATKYLLELGHKQICFVTQQFETVKSRHDKFQGFVEAHNKFNLTVNEDLIVYWNRQTGLQRCPLEILKSDTPPTAFFTQQIAITIDVLKTLNDADISIPDRVSLLGFEEIPNAEFFKVPITVIKQQPYEIGEEAARLLINKLNHPKSFNTRIQIPCELVTRESCASPSEKQLR</sequence>
<feature type="domain" description="HTH lacI-type" evidence="5">
    <location>
        <begin position="5"/>
        <end position="60"/>
    </location>
</feature>
<dbReference type="Gene3D" id="1.10.260.40">
    <property type="entry name" value="lambda repressor-like DNA-binding domains"/>
    <property type="match status" value="1"/>
</dbReference>
<name>A0ABV1RM95_9ALTE</name>
<reference evidence="6 7" key="1">
    <citation type="submission" date="2024-06" db="EMBL/GenBank/DDBJ databases">
        <authorList>
            <person name="Chen R.Y."/>
        </authorList>
    </citation>
    <scope>NUCLEOTIDE SEQUENCE [LARGE SCALE GENOMIC DNA]</scope>
    <source>
        <strain evidence="6 7">D2</strain>
    </source>
</reference>
<dbReference type="PANTHER" id="PTHR30146:SF148">
    <property type="entry name" value="HTH-TYPE TRANSCRIPTIONAL REPRESSOR PURR-RELATED"/>
    <property type="match status" value="1"/>
</dbReference>
<dbReference type="InterPro" id="IPR010982">
    <property type="entry name" value="Lambda_DNA-bd_dom_sf"/>
</dbReference>
<evidence type="ECO:0000256" key="4">
    <source>
        <dbReference type="ARBA" id="ARBA00023163"/>
    </source>
</evidence>
<keyword evidence="7" id="KW-1185">Reference proteome</keyword>
<dbReference type="CDD" id="cd01392">
    <property type="entry name" value="HTH_LacI"/>
    <property type="match status" value="1"/>
</dbReference>
<dbReference type="SMART" id="SM00354">
    <property type="entry name" value="HTH_LACI"/>
    <property type="match status" value="1"/>
</dbReference>
<evidence type="ECO:0000256" key="2">
    <source>
        <dbReference type="ARBA" id="ARBA00023015"/>
    </source>
</evidence>
<accession>A0ABV1RM95</accession>
<dbReference type="GO" id="GO:0003677">
    <property type="term" value="F:DNA binding"/>
    <property type="evidence" value="ECO:0007669"/>
    <property type="project" value="UniProtKB-KW"/>
</dbReference>
<keyword evidence="1" id="KW-0678">Repressor</keyword>
<organism evidence="6 7">
    <name type="scientific">Catenovulum sediminis</name>
    <dbReference type="NCBI Taxonomy" id="1740262"/>
    <lineage>
        <taxon>Bacteria</taxon>
        <taxon>Pseudomonadati</taxon>
        <taxon>Pseudomonadota</taxon>
        <taxon>Gammaproteobacteria</taxon>
        <taxon>Alteromonadales</taxon>
        <taxon>Alteromonadaceae</taxon>
        <taxon>Catenovulum</taxon>
    </lineage>
</organism>
<dbReference type="PANTHER" id="PTHR30146">
    <property type="entry name" value="LACI-RELATED TRANSCRIPTIONAL REPRESSOR"/>
    <property type="match status" value="1"/>
</dbReference>
<dbReference type="InterPro" id="IPR046335">
    <property type="entry name" value="LacI/GalR-like_sensor"/>
</dbReference>
<comment type="caution">
    <text evidence="6">The sequence shown here is derived from an EMBL/GenBank/DDBJ whole genome shotgun (WGS) entry which is preliminary data.</text>
</comment>
<dbReference type="SUPFAM" id="SSF53822">
    <property type="entry name" value="Periplasmic binding protein-like I"/>
    <property type="match status" value="1"/>
</dbReference>
<keyword evidence="3 6" id="KW-0238">DNA-binding</keyword>
<evidence type="ECO:0000259" key="5">
    <source>
        <dbReference type="PROSITE" id="PS50932"/>
    </source>
</evidence>
<dbReference type="Pfam" id="PF13377">
    <property type="entry name" value="Peripla_BP_3"/>
    <property type="match status" value="1"/>
</dbReference>
<evidence type="ECO:0000313" key="6">
    <source>
        <dbReference type="EMBL" id="MER2494058.1"/>
    </source>
</evidence>
<keyword evidence="2" id="KW-0805">Transcription regulation</keyword>
<gene>
    <name evidence="6" type="ORF">ABS311_19460</name>
</gene>
<evidence type="ECO:0000313" key="7">
    <source>
        <dbReference type="Proteomes" id="UP001467690"/>
    </source>
</evidence>
<keyword evidence="4" id="KW-0804">Transcription</keyword>